<keyword evidence="2" id="KW-0963">Cytoplasm</keyword>
<feature type="domain" description="Tyr recombinase" evidence="10">
    <location>
        <begin position="166"/>
        <end position="365"/>
    </location>
</feature>
<dbReference type="GO" id="GO:0006310">
    <property type="term" value="P:DNA recombination"/>
    <property type="evidence" value="ECO:0007669"/>
    <property type="project" value="UniProtKB-KW"/>
</dbReference>
<evidence type="ECO:0000256" key="8">
    <source>
        <dbReference type="ARBA" id="ARBA00023306"/>
    </source>
</evidence>
<name>A0A1M6L6D2_9FIRM</name>
<dbReference type="STRING" id="1121266.SAMN02745883_00090"/>
<dbReference type="Gene3D" id="1.10.443.10">
    <property type="entry name" value="Intergrase catalytic core"/>
    <property type="match status" value="1"/>
</dbReference>
<dbReference type="InterPro" id="IPR002104">
    <property type="entry name" value="Integrase_catalytic"/>
</dbReference>
<dbReference type="InterPro" id="IPR011010">
    <property type="entry name" value="DNA_brk_join_enz"/>
</dbReference>
<keyword evidence="7" id="KW-0233">DNA recombination</keyword>
<evidence type="ECO:0000313" key="13">
    <source>
        <dbReference type="Proteomes" id="UP000184082"/>
    </source>
</evidence>
<dbReference type="GO" id="GO:0005737">
    <property type="term" value="C:cytoplasm"/>
    <property type="evidence" value="ECO:0007669"/>
    <property type="project" value="UniProtKB-SubCell"/>
</dbReference>
<dbReference type="SUPFAM" id="SSF56349">
    <property type="entry name" value="DNA breaking-rejoining enzymes"/>
    <property type="match status" value="1"/>
</dbReference>
<keyword evidence="13" id="KW-1185">Reference proteome</keyword>
<accession>A0A1M6L6D2</accession>
<evidence type="ECO:0000256" key="9">
    <source>
        <dbReference type="PROSITE-ProRule" id="PRU01248"/>
    </source>
</evidence>
<reference evidence="12 13" key="1">
    <citation type="submission" date="2016-11" db="EMBL/GenBank/DDBJ databases">
        <authorList>
            <person name="Jaros S."/>
            <person name="Januszkiewicz K."/>
            <person name="Wedrychowicz H."/>
        </authorList>
    </citation>
    <scope>NUCLEOTIDE SEQUENCE [LARGE SCALE GENOMIC DNA]</scope>
    <source>
        <strain evidence="12 13">DSM 14501</strain>
    </source>
</reference>
<evidence type="ECO:0000256" key="7">
    <source>
        <dbReference type="ARBA" id="ARBA00023172"/>
    </source>
</evidence>
<evidence type="ECO:0000256" key="2">
    <source>
        <dbReference type="ARBA" id="ARBA00022490"/>
    </source>
</evidence>
<evidence type="ECO:0000259" key="10">
    <source>
        <dbReference type="PROSITE" id="PS51898"/>
    </source>
</evidence>
<dbReference type="PROSITE" id="PS51900">
    <property type="entry name" value="CB"/>
    <property type="match status" value="1"/>
</dbReference>
<dbReference type="InterPro" id="IPR013762">
    <property type="entry name" value="Integrase-like_cat_sf"/>
</dbReference>
<keyword evidence="8" id="KW-0131">Cell cycle</keyword>
<keyword evidence="3" id="KW-0132">Cell division</keyword>
<evidence type="ECO:0000256" key="3">
    <source>
        <dbReference type="ARBA" id="ARBA00022618"/>
    </source>
</evidence>
<dbReference type="InterPro" id="IPR010998">
    <property type="entry name" value="Integrase_recombinase_N"/>
</dbReference>
<evidence type="ECO:0000256" key="1">
    <source>
        <dbReference type="ARBA" id="ARBA00004496"/>
    </source>
</evidence>
<evidence type="ECO:0000313" key="12">
    <source>
        <dbReference type="EMBL" id="SHJ66737.1"/>
    </source>
</evidence>
<dbReference type="EMBL" id="FRAJ01000003">
    <property type="protein sequence ID" value="SHJ66737.1"/>
    <property type="molecule type" value="Genomic_DNA"/>
</dbReference>
<dbReference type="RefSeq" id="WP_072965407.1">
    <property type="nucleotide sequence ID" value="NZ_FRAJ01000003.1"/>
</dbReference>
<gene>
    <name evidence="12" type="ORF">SAMN02745883_00090</name>
</gene>
<dbReference type="InterPro" id="IPR044068">
    <property type="entry name" value="CB"/>
</dbReference>
<dbReference type="Proteomes" id="UP000184082">
    <property type="component" value="Unassembled WGS sequence"/>
</dbReference>
<dbReference type="PROSITE" id="PS51898">
    <property type="entry name" value="TYR_RECOMBINASE"/>
    <property type="match status" value="1"/>
</dbReference>
<organism evidence="12 13">
    <name type="scientific">Caminicella sporogenes DSM 14501</name>
    <dbReference type="NCBI Taxonomy" id="1121266"/>
    <lineage>
        <taxon>Bacteria</taxon>
        <taxon>Bacillati</taxon>
        <taxon>Bacillota</taxon>
        <taxon>Clostridia</taxon>
        <taxon>Peptostreptococcales</taxon>
        <taxon>Caminicellaceae</taxon>
        <taxon>Caminicella</taxon>
    </lineage>
</organism>
<protein>
    <submittedName>
        <fullName evidence="12">Site-specific recombinase XerD</fullName>
    </submittedName>
</protein>
<dbReference type="GO" id="GO:0051301">
    <property type="term" value="P:cell division"/>
    <property type="evidence" value="ECO:0007669"/>
    <property type="project" value="UniProtKB-KW"/>
</dbReference>
<dbReference type="Gene3D" id="1.10.150.130">
    <property type="match status" value="1"/>
</dbReference>
<dbReference type="PANTHER" id="PTHR30349">
    <property type="entry name" value="PHAGE INTEGRASE-RELATED"/>
    <property type="match status" value="1"/>
</dbReference>
<evidence type="ECO:0000259" key="11">
    <source>
        <dbReference type="PROSITE" id="PS51900"/>
    </source>
</evidence>
<sequence>MSKQNIVVHNKSSKPDNVVQDENQLIESCLAIEAQLPPFMKDYFIFLKNSVSIRTRHAYLNDILFFCKYLISETDITCAKTTNSITVEDFKKIKARDVNRFIGDYCSRYVIEKPNAKIIMENNNRALARKKSSLSSLFKFLYRDEILDKNITDGFNPIKLPKPQPDAIKKLEIDEVAIMLDAVENGTGLSEREKIYWKKTKLRDKAILILFTTYGLRLNELYQLNISSFNFNRGDFKIYRKRGKEVNMPLNKSVEKVILDYINKERPKSESIPPQHRDALFLSLQKTRMTKRAIRELVKKYTSIALSTSRENGYSPHKLRATAASSLIQYGFSIYDVQNLLDHDNVTTTQLYAAHKKNVKREIINQFEWLEEFDE</sequence>
<dbReference type="GO" id="GO:0015074">
    <property type="term" value="P:DNA integration"/>
    <property type="evidence" value="ECO:0007669"/>
    <property type="project" value="UniProtKB-KW"/>
</dbReference>
<dbReference type="InterPro" id="IPR050090">
    <property type="entry name" value="Tyrosine_recombinase_XerCD"/>
</dbReference>
<dbReference type="AlphaFoldDB" id="A0A1M6L6D2"/>
<keyword evidence="6 9" id="KW-0238">DNA-binding</keyword>
<proteinExistence type="predicted"/>
<dbReference type="PANTHER" id="PTHR30349:SF77">
    <property type="entry name" value="TYROSINE RECOMBINASE XERC"/>
    <property type="match status" value="1"/>
</dbReference>
<keyword evidence="4" id="KW-0159">Chromosome partition</keyword>
<dbReference type="GO" id="GO:0003677">
    <property type="term" value="F:DNA binding"/>
    <property type="evidence" value="ECO:0007669"/>
    <property type="project" value="UniProtKB-UniRule"/>
</dbReference>
<evidence type="ECO:0000256" key="6">
    <source>
        <dbReference type="ARBA" id="ARBA00023125"/>
    </source>
</evidence>
<evidence type="ECO:0000256" key="4">
    <source>
        <dbReference type="ARBA" id="ARBA00022829"/>
    </source>
</evidence>
<feature type="domain" description="Core-binding (CB)" evidence="11">
    <location>
        <begin position="34"/>
        <end position="142"/>
    </location>
</feature>
<keyword evidence="5" id="KW-0229">DNA integration</keyword>
<dbReference type="GO" id="GO:0007059">
    <property type="term" value="P:chromosome segregation"/>
    <property type="evidence" value="ECO:0007669"/>
    <property type="project" value="UniProtKB-KW"/>
</dbReference>
<evidence type="ECO:0000256" key="5">
    <source>
        <dbReference type="ARBA" id="ARBA00022908"/>
    </source>
</evidence>
<dbReference type="Pfam" id="PF00589">
    <property type="entry name" value="Phage_integrase"/>
    <property type="match status" value="1"/>
</dbReference>
<comment type="subcellular location">
    <subcellularLocation>
        <location evidence="1">Cytoplasm</location>
    </subcellularLocation>
</comment>